<accession>W0R7E8</accession>
<gene>
    <name evidence="2" type="ORF">F544_9860</name>
</gene>
<dbReference type="Proteomes" id="UP000019086">
    <property type="component" value="Chromosome"/>
</dbReference>
<reference evidence="2 3" key="1">
    <citation type="submission" date="2013-12" db="EMBL/GenBank/DDBJ databases">
        <title>Annotation of the Bibersteinia trehalosi USDA-ARS-USMARC-190 complete genome.</title>
        <authorList>
            <person name="Harhay G.P."/>
            <person name="McVey S."/>
            <person name="Clawson M.L."/>
            <person name="Bono J."/>
            <person name="Heaton M.P."/>
            <person name="Chitko-Mckown C.G."/>
            <person name="Harhay D.M."/>
            <person name="Smith T.P.L."/>
        </authorList>
    </citation>
    <scope>NUCLEOTIDE SEQUENCE [LARGE SCALE GENOMIC DNA]</scope>
    <source>
        <strain evidence="2 3">USDA-ARS-USMARC-190</strain>
    </source>
</reference>
<feature type="region of interest" description="Disordered" evidence="1">
    <location>
        <begin position="1"/>
        <end position="22"/>
    </location>
</feature>
<dbReference type="HOGENOM" id="CLU_3149933_0_0_6"/>
<organism evidence="2 3">
    <name type="scientific">Bibersteinia trehalosi USDA-ARS-USMARC-190</name>
    <dbReference type="NCBI Taxonomy" id="1263832"/>
    <lineage>
        <taxon>Bacteria</taxon>
        <taxon>Pseudomonadati</taxon>
        <taxon>Pseudomonadota</taxon>
        <taxon>Gammaproteobacteria</taxon>
        <taxon>Pasteurellales</taxon>
        <taxon>Pasteurellaceae</taxon>
        <taxon>Bibersteinia</taxon>
    </lineage>
</organism>
<dbReference type="PATRIC" id="fig|1263832.3.peg.977"/>
<proteinExistence type="predicted"/>
<dbReference type="KEGG" id="btra:F544_9860"/>
<evidence type="ECO:0000256" key="1">
    <source>
        <dbReference type="SAM" id="MobiDB-lite"/>
    </source>
</evidence>
<name>W0R7E8_BIBTR</name>
<evidence type="ECO:0000313" key="3">
    <source>
        <dbReference type="Proteomes" id="UP000019086"/>
    </source>
</evidence>
<protein>
    <submittedName>
        <fullName evidence="2">Uncharacterized protein</fullName>
    </submittedName>
</protein>
<dbReference type="EMBL" id="CP006956">
    <property type="protein sequence ID" value="AHG86215.1"/>
    <property type="molecule type" value="Genomic_DNA"/>
</dbReference>
<evidence type="ECO:0000313" key="2">
    <source>
        <dbReference type="EMBL" id="AHG86215.1"/>
    </source>
</evidence>
<sequence>MAQCYQGEKTHLTFPEGNESGKDYNHSQIKITIKTAQFAKLYKICAAC</sequence>
<dbReference type="AlphaFoldDB" id="W0R7E8"/>